<dbReference type="PROSITE" id="PS50177">
    <property type="entry name" value="NTF2_DOMAIN"/>
    <property type="match status" value="1"/>
</dbReference>
<protein>
    <submittedName>
        <fullName evidence="2">BgTH12-02883</fullName>
    </submittedName>
</protein>
<dbReference type="AlphaFoldDB" id="A0A9W4D230"/>
<comment type="caution">
    <text evidence="2">The sequence shown here is derived from an EMBL/GenBank/DDBJ whole genome shotgun (WGS) entry which is preliminary data.</text>
</comment>
<dbReference type="Proteomes" id="UP000683417">
    <property type="component" value="Unassembled WGS sequence"/>
</dbReference>
<dbReference type="EMBL" id="CAJHIT010000007">
    <property type="protein sequence ID" value="CAD6503215.1"/>
    <property type="molecule type" value="Genomic_DNA"/>
</dbReference>
<dbReference type="InterPro" id="IPR018222">
    <property type="entry name" value="Nuclear_transport_factor_2_euk"/>
</dbReference>
<proteinExistence type="predicted"/>
<gene>
    <name evidence="2" type="ORF">BGTH12_LOCUS4573</name>
</gene>
<dbReference type="InterPro" id="IPR045875">
    <property type="entry name" value="NTF2"/>
</dbReference>
<sequence>MAEPGEDVKVKVATASAQNFVETYYPALNNSKGRLELASFYVNPANASSAKPDITINGHIIPTPNDLQKLFETQVRRAHYDIQSYDAHVLNSNYNFGQEESLGPDKDGKKISITVMVSGSVRYWMEGEEGDTRGFTESIVLVPNKGSRESKIAKGTTRKWLILSQTFRLIS</sequence>
<evidence type="ECO:0000259" key="1">
    <source>
        <dbReference type="PROSITE" id="PS50177"/>
    </source>
</evidence>
<organism evidence="2 3">
    <name type="scientific">Blumeria graminis f. sp. triticale</name>
    <dbReference type="NCBI Taxonomy" id="1689686"/>
    <lineage>
        <taxon>Eukaryota</taxon>
        <taxon>Fungi</taxon>
        <taxon>Dikarya</taxon>
        <taxon>Ascomycota</taxon>
        <taxon>Pezizomycotina</taxon>
        <taxon>Leotiomycetes</taxon>
        <taxon>Erysiphales</taxon>
        <taxon>Erysiphaceae</taxon>
        <taxon>Blumeria</taxon>
    </lineage>
</organism>
<evidence type="ECO:0000313" key="3">
    <source>
        <dbReference type="Proteomes" id="UP000683417"/>
    </source>
</evidence>
<accession>A0A9W4D230</accession>
<dbReference type="GO" id="GO:0006913">
    <property type="term" value="P:nucleocytoplasmic transport"/>
    <property type="evidence" value="ECO:0007669"/>
    <property type="project" value="InterPro"/>
</dbReference>
<name>A0A9W4D230_BLUGR</name>
<evidence type="ECO:0000313" key="2">
    <source>
        <dbReference type="EMBL" id="CAD6503215.1"/>
    </source>
</evidence>
<dbReference type="PANTHER" id="PTHR12612">
    <property type="entry name" value="NUCLEAR TRANSPORT FACTOR 2"/>
    <property type="match status" value="1"/>
</dbReference>
<feature type="domain" description="NTF2" evidence="1">
    <location>
        <begin position="16"/>
        <end position="169"/>
    </location>
</feature>
<reference evidence="2" key="1">
    <citation type="submission" date="2020-10" db="EMBL/GenBank/DDBJ databases">
        <authorList>
            <person name="Muller C M."/>
        </authorList>
    </citation>
    <scope>NUCLEOTIDE SEQUENCE</scope>
    <source>
        <strain evidence="2">THUN-12</strain>
    </source>
</reference>